<dbReference type="RefSeq" id="WP_004240482.1">
    <property type="nucleotide sequence ID" value="NZ_BFCJ01000021.1"/>
</dbReference>
<dbReference type="AlphaFoldDB" id="A0AAE4FCH2"/>
<comment type="caution">
    <text evidence="1">The sequence shown here is derived from an EMBL/GenBank/DDBJ whole genome shotgun (WGS) entry which is preliminary data.</text>
</comment>
<dbReference type="EMBL" id="JAPKIY010000012">
    <property type="protein sequence ID" value="MDS0897787.1"/>
    <property type="molecule type" value="Genomic_DNA"/>
</dbReference>
<gene>
    <name evidence="1" type="ORF">OSC06_07365</name>
</gene>
<proteinExistence type="predicted"/>
<sequence>MDLKRFMSDENFALDYSFIEKVIYINLESRPDRKNDIMEALESI</sequence>
<dbReference type="Proteomes" id="UP001182247">
    <property type="component" value="Unassembled WGS sequence"/>
</dbReference>
<evidence type="ECO:0000313" key="1">
    <source>
        <dbReference type="EMBL" id="MDS0897787.1"/>
    </source>
</evidence>
<organism evidence="1 2">
    <name type="scientific">Morganella morganii</name>
    <name type="common">Proteus morganii</name>
    <dbReference type="NCBI Taxonomy" id="582"/>
    <lineage>
        <taxon>Bacteria</taxon>
        <taxon>Pseudomonadati</taxon>
        <taxon>Pseudomonadota</taxon>
        <taxon>Gammaproteobacteria</taxon>
        <taxon>Enterobacterales</taxon>
        <taxon>Morganellaceae</taxon>
        <taxon>Morganella</taxon>
    </lineage>
</organism>
<name>A0AAE4FCH2_MORMO</name>
<reference evidence="1" key="1">
    <citation type="submission" date="2023-02" db="EMBL/GenBank/DDBJ databases">
        <title>Detection, antimicrobial susceptibility and genomic characterization of NDM-producing species of Morganellaceae, Yersiniaceae, and Enterobacteriaceae other than Klebsiella.</title>
        <authorList>
            <person name="Camargo C.H."/>
            <person name="Sacchi C.T."/>
            <person name="Campos K.R."/>
        </authorList>
    </citation>
    <scope>NUCLEOTIDE SEQUENCE</scope>
    <source>
        <strain evidence="1">1189_21</strain>
    </source>
</reference>
<evidence type="ECO:0000313" key="2">
    <source>
        <dbReference type="Proteomes" id="UP001182247"/>
    </source>
</evidence>
<accession>A0AAE4FCH2</accession>
<protein>
    <submittedName>
        <fullName evidence="1">Uncharacterized protein</fullName>
    </submittedName>
</protein>